<sequence>MFLIFPFVFPHKEIGLNIMELIAFNNKVIALQKAVKRSRVRIIRKLTRQIEQLRKKTTIVNNENANHERNEKKINRFIEEIRNIKKLKLKDVVLFAMENEGTFQSILKQHKESVNDIKQHSLIRLSTESSLQTDIMKLKTSDDFKESWQRLLIQYKSRRAKRRAWKEKANDFKQIESELKRQQDELENESELLESRSLPLKSKKKIIKTKIAKEEEEEVNNEEEVEEVNNEEEEEEEVNSEEEKKIESDLEEEKPKKKTEPFFRSKPISKQSVVCIIDLENNTMEPLAEATMDDEISSDDVEESMNKSLVENLNEIATDKTPLVDPFFLNGTHKITYQTIKTTSSYPSVGDKNSIEQSYFVDTLAKQNNSMKNNRRQQSLNIPSIQNNRRQQSLNKPSIQNNNGYSNEKVKRVPSTTIHPSWEASRSKLDQCRIQKSQAKKIVFNDSGEDSD</sequence>
<evidence type="ECO:0000313" key="5">
    <source>
        <dbReference type="Proteomes" id="UP000663829"/>
    </source>
</evidence>
<feature type="coiled-coil region" evidence="1">
    <location>
        <begin position="43"/>
        <end position="87"/>
    </location>
</feature>
<evidence type="ECO:0008006" key="6">
    <source>
        <dbReference type="Google" id="ProtNLM"/>
    </source>
</evidence>
<feature type="region of interest" description="Disordered" evidence="2">
    <location>
        <begin position="212"/>
        <end position="262"/>
    </location>
</feature>
<dbReference type="GO" id="GO:0030490">
    <property type="term" value="P:maturation of SSU-rRNA"/>
    <property type="evidence" value="ECO:0007669"/>
    <property type="project" value="TreeGrafter"/>
</dbReference>
<feature type="compositionally biased region" description="Acidic residues" evidence="2">
    <location>
        <begin position="214"/>
        <end position="240"/>
    </location>
</feature>
<keyword evidence="1" id="KW-0175">Coiled coil</keyword>
<feature type="compositionally biased region" description="Basic and acidic residues" evidence="2">
    <location>
        <begin position="241"/>
        <end position="262"/>
    </location>
</feature>
<dbReference type="PANTHER" id="PTHR23325:SF1">
    <property type="entry name" value="SERUM RESPONSE FACTOR-BINDING PROTEIN 1"/>
    <property type="match status" value="1"/>
</dbReference>
<dbReference type="AlphaFoldDB" id="A0A814CP89"/>
<protein>
    <recommendedName>
        <fullName evidence="6">Serum response factor-binding protein 1</fullName>
    </recommendedName>
</protein>
<dbReference type="Proteomes" id="UP000681722">
    <property type="component" value="Unassembled WGS sequence"/>
</dbReference>
<dbReference type="InterPro" id="IPR037393">
    <property type="entry name" value="Bud22/SRFB1"/>
</dbReference>
<dbReference type="GO" id="GO:0005634">
    <property type="term" value="C:nucleus"/>
    <property type="evidence" value="ECO:0007669"/>
    <property type="project" value="TreeGrafter"/>
</dbReference>
<evidence type="ECO:0000313" key="3">
    <source>
        <dbReference type="EMBL" id="CAF0945050.1"/>
    </source>
</evidence>
<name>A0A814CP89_9BILA</name>
<organism evidence="3 5">
    <name type="scientific">Didymodactylos carnosus</name>
    <dbReference type="NCBI Taxonomy" id="1234261"/>
    <lineage>
        <taxon>Eukaryota</taxon>
        <taxon>Metazoa</taxon>
        <taxon>Spiralia</taxon>
        <taxon>Gnathifera</taxon>
        <taxon>Rotifera</taxon>
        <taxon>Eurotatoria</taxon>
        <taxon>Bdelloidea</taxon>
        <taxon>Philodinida</taxon>
        <taxon>Philodinidae</taxon>
        <taxon>Didymodactylos</taxon>
    </lineage>
</organism>
<feature type="compositionally biased region" description="Polar residues" evidence="2">
    <location>
        <begin position="368"/>
        <end position="406"/>
    </location>
</feature>
<comment type="caution">
    <text evidence="3">The sequence shown here is derived from an EMBL/GenBank/DDBJ whole genome shotgun (WGS) entry which is preliminary data.</text>
</comment>
<evidence type="ECO:0000313" key="4">
    <source>
        <dbReference type="EMBL" id="CAF3721283.1"/>
    </source>
</evidence>
<evidence type="ECO:0000256" key="2">
    <source>
        <dbReference type="SAM" id="MobiDB-lite"/>
    </source>
</evidence>
<dbReference type="Proteomes" id="UP000663829">
    <property type="component" value="Unassembled WGS sequence"/>
</dbReference>
<keyword evidence="5" id="KW-1185">Reference proteome</keyword>
<dbReference type="GO" id="GO:0030686">
    <property type="term" value="C:90S preribosome"/>
    <property type="evidence" value="ECO:0007669"/>
    <property type="project" value="TreeGrafter"/>
</dbReference>
<accession>A0A814CP89</accession>
<dbReference type="EMBL" id="CAJNOQ010002208">
    <property type="protein sequence ID" value="CAF0945050.1"/>
    <property type="molecule type" value="Genomic_DNA"/>
</dbReference>
<proteinExistence type="predicted"/>
<dbReference type="EMBL" id="CAJOBC010002208">
    <property type="protein sequence ID" value="CAF3721283.1"/>
    <property type="molecule type" value="Genomic_DNA"/>
</dbReference>
<reference evidence="3" key="1">
    <citation type="submission" date="2021-02" db="EMBL/GenBank/DDBJ databases">
        <authorList>
            <person name="Nowell W R."/>
        </authorList>
    </citation>
    <scope>NUCLEOTIDE SEQUENCE</scope>
</reference>
<evidence type="ECO:0000256" key="1">
    <source>
        <dbReference type="SAM" id="Coils"/>
    </source>
</evidence>
<dbReference type="PANTHER" id="PTHR23325">
    <property type="entry name" value="SERUM RESPONSE FACTOR-BINDING"/>
    <property type="match status" value="1"/>
</dbReference>
<gene>
    <name evidence="3" type="ORF">GPM918_LOCUS10925</name>
    <name evidence="4" type="ORF">SRO942_LOCUS10926</name>
</gene>
<dbReference type="OrthoDB" id="3364872at2759"/>
<feature type="region of interest" description="Disordered" evidence="2">
    <location>
        <begin position="368"/>
        <end position="431"/>
    </location>
</feature>